<dbReference type="OrthoDB" id="2674613at2759"/>
<dbReference type="Proteomes" id="UP000807769">
    <property type="component" value="Unassembled WGS sequence"/>
</dbReference>
<evidence type="ECO:0000313" key="3">
    <source>
        <dbReference type="Proteomes" id="UP000807769"/>
    </source>
</evidence>
<evidence type="ECO:0000256" key="1">
    <source>
        <dbReference type="SAM" id="MobiDB-lite"/>
    </source>
</evidence>
<feature type="compositionally biased region" description="Basic and acidic residues" evidence="1">
    <location>
        <begin position="126"/>
        <end position="138"/>
    </location>
</feature>
<dbReference type="GeneID" id="64633784"/>
<accession>A0A9P7EES3</accession>
<dbReference type="RefSeq" id="XP_041195135.1">
    <property type="nucleotide sequence ID" value="XM_041339768.1"/>
</dbReference>
<keyword evidence="3" id="KW-1185">Reference proteome</keyword>
<dbReference type="EMBL" id="JABBWG010000009">
    <property type="protein sequence ID" value="KAG1819600.1"/>
    <property type="molecule type" value="Genomic_DNA"/>
</dbReference>
<gene>
    <name evidence="2" type="ORF">BJ212DRAFT_1478835</name>
</gene>
<comment type="caution">
    <text evidence="2">The sequence shown here is derived from an EMBL/GenBank/DDBJ whole genome shotgun (WGS) entry which is preliminary data.</text>
</comment>
<evidence type="ECO:0000313" key="2">
    <source>
        <dbReference type="EMBL" id="KAG1819600.1"/>
    </source>
</evidence>
<protein>
    <submittedName>
        <fullName evidence="2">Uncharacterized protein</fullName>
    </submittedName>
</protein>
<dbReference type="AlphaFoldDB" id="A0A9P7EES3"/>
<proteinExistence type="predicted"/>
<name>A0A9P7EES3_9AGAM</name>
<feature type="region of interest" description="Disordered" evidence="1">
    <location>
        <begin position="181"/>
        <end position="216"/>
    </location>
</feature>
<feature type="region of interest" description="Disordered" evidence="1">
    <location>
        <begin position="125"/>
        <end position="149"/>
    </location>
</feature>
<organism evidence="2 3">
    <name type="scientific">Suillus subaureus</name>
    <dbReference type="NCBI Taxonomy" id="48587"/>
    <lineage>
        <taxon>Eukaryota</taxon>
        <taxon>Fungi</taxon>
        <taxon>Dikarya</taxon>
        <taxon>Basidiomycota</taxon>
        <taxon>Agaricomycotina</taxon>
        <taxon>Agaricomycetes</taxon>
        <taxon>Agaricomycetidae</taxon>
        <taxon>Boletales</taxon>
        <taxon>Suillineae</taxon>
        <taxon>Suillaceae</taxon>
        <taxon>Suillus</taxon>
    </lineage>
</organism>
<reference evidence="2" key="1">
    <citation type="journal article" date="2020" name="New Phytol.">
        <title>Comparative genomics reveals dynamic genome evolution in host specialist ectomycorrhizal fungi.</title>
        <authorList>
            <person name="Lofgren L.A."/>
            <person name="Nguyen N.H."/>
            <person name="Vilgalys R."/>
            <person name="Ruytinx J."/>
            <person name="Liao H.L."/>
            <person name="Branco S."/>
            <person name="Kuo A."/>
            <person name="LaButti K."/>
            <person name="Lipzen A."/>
            <person name="Andreopoulos W."/>
            <person name="Pangilinan J."/>
            <person name="Riley R."/>
            <person name="Hundley H."/>
            <person name="Na H."/>
            <person name="Barry K."/>
            <person name="Grigoriev I.V."/>
            <person name="Stajich J.E."/>
            <person name="Kennedy P.G."/>
        </authorList>
    </citation>
    <scope>NUCLEOTIDE SEQUENCE</scope>
    <source>
        <strain evidence="2">MN1</strain>
    </source>
</reference>
<sequence>MPKVAGTRLMVKERGGKAQVAFRKALGICGDQDTHFQEIKHRIRTLAVKHFEIGRKPREQEQIIKERFLADVQEAFPIFGDDECAHAHLLKYVHRYLHAKAVPSSRFYQMMHGNDIADSEDWVGDNNHDEAGNVEEHMPANSEQLDPLIPNRSQTTSELEEVNEGASRLVTSDGIQVEECTATHPTLDKPSISNSPSPTLMDASRTMNRSPSPDPLATVPTEYTTLRKHSNQPWHASSAGTVLASDDPCDTTPIRNFLGHAALGHLLEELMTLGIKNQSRLLLVATWSEEDINILLRDSVRESRIDKFEAQQLVIALRSLHRRSMQADD</sequence>